<name>A4V6U9_PSEFS</name>
<protein>
    <submittedName>
        <fullName evidence="1">Uncharacterized protein</fullName>
    </submittedName>
</protein>
<dbReference type="AlphaFoldDB" id="A4V6U9"/>
<reference evidence="1 2" key="1">
    <citation type="journal article" date="2007" name="ISME J.">
        <title>Sequence-based analysis of pQBR103; a representative of a unique, transfer-proficient mega plasmid resident in the microbial community of sugar beet.</title>
        <authorList>
            <person name="Tett A."/>
            <person name="Spiers A.J."/>
            <person name="Crossman L.C."/>
            <person name="Ager D."/>
            <person name="Ciric L."/>
            <person name="Dow J.M."/>
            <person name="Fry J.C."/>
            <person name="Harris D."/>
            <person name="Lilley A."/>
            <person name="Oliver A."/>
            <person name="Parkhill J."/>
            <person name="Quail M.A."/>
            <person name="Rainey P.B."/>
            <person name="Saunders N.J."/>
            <person name="Seeger K."/>
            <person name="Snyder L.A.S."/>
            <person name="Squares R."/>
            <person name="Thomas C.M."/>
            <person name="Turner S.L."/>
            <person name="Zhang X.-X."/>
            <person name="Field D."/>
            <person name="Bailey M.J."/>
        </authorList>
    </citation>
    <scope>NUCLEOTIDE SEQUENCE [LARGE SCALE GENOMIC DNA]</scope>
    <source>
        <strain evidence="1 2">SBW25</strain>
    </source>
</reference>
<sequence length="207" mass="22589">MKATASRSHLVTGHTSHLQLCSAPHNFGIRRRSNQPLRSLAPKPCQSGLCHFSVPPLIRLVLNPHDGPRFYLVAASGTRRSPSIFALSRGNQPSPKRKGLNMISTNDRTKDLEDVAVLNHALIRYVEANEERTDESLVCVGYARILTLADQAATEIALQSTDEGEDWDGTAWFGRIDAIDSGSLAAALLGHGADVRSVVNEWLLSIE</sequence>
<keyword evidence="1" id="KW-0614">Plasmid</keyword>
<evidence type="ECO:0000313" key="2">
    <source>
        <dbReference type="Proteomes" id="UP000002332"/>
    </source>
</evidence>
<gene>
    <name evidence="1" type="ordered locus">pQBR0229</name>
</gene>
<proteinExistence type="predicted"/>
<dbReference type="Proteomes" id="UP000002332">
    <property type="component" value="Plasmid pQBR103"/>
</dbReference>
<accession>A4V6U9</accession>
<dbReference type="EMBL" id="AM235768">
    <property type="protein sequence ID" value="CAM96261.1"/>
    <property type="molecule type" value="Genomic_DNA"/>
</dbReference>
<organism evidence="1 2">
    <name type="scientific">Pseudomonas fluorescens (strain SBW25)</name>
    <dbReference type="NCBI Taxonomy" id="216595"/>
    <lineage>
        <taxon>Bacteria</taxon>
        <taxon>Pseudomonadati</taxon>
        <taxon>Pseudomonadota</taxon>
        <taxon>Gammaproteobacteria</taxon>
        <taxon>Pseudomonadales</taxon>
        <taxon>Pseudomonadaceae</taxon>
        <taxon>Pseudomonas</taxon>
    </lineage>
</organism>
<evidence type="ECO:0000313" key="1">
    <source>
        <dbReference type="EMBL" id="CAM96261.1"/>
    </source>
</evidence>
<geneLocation type="plasmid" evidence="1 2">
    <name>pQBR103</name>
</geneLocation>